<proteinExistence type="predicted"/>
<dbReference type="KEGG" id="cre:CHLRE_12g490891v5"/>
<feature type="region of interest" description="Disordered" evidence="1">
    <location>
        <begin position="1"/>
        <end position="25"/>
    </location>
</feature>
<dbReference type="Proteomes" id="UP000006906">
    <property type="component" value="Chromosome 12"/>
</dbReference>
<name>A0A2K3D243_CHLRE</name>
<reference evidence="2 3" key="1">
    <citation type="journal article" date="2007" name="Science">
        <title>The Chlamydomonas genome reveals the evolution of key animal and plant functions.</title>
        <authorList>
            <person name="Merchant S.S."/>
            <person name="Prochnik S.E."/>
            <person name="Vallon O."/>
            <person name="Harris E.H."/>
            <person name="Karpowicz S.J."/>
            <person name="Witman G.B."/>
            <person name="Terry A."/>
            <person name="Salamov A."/>
            <person name="Fritz-Laylin L.K."/>
            <person name="Marechal-Drouard L."/>
            <person name="Marshall W.F."/>
            <person name="Qu L.H."/>
            <person name="Nelson D.R."/>
            <person name="Sanderfoot A.A."/>
            <person name="Spalding M.H."/>
            <person name="Kapitonov V.V."/>
            <person name="Ren Q."/>
            <person name="Ferris P."/>
            <person name="Lindquist E."/>
            <person name="Shapiro H."/>
            <person name="Lucas S.M."/>
            <person name="Grimwood J."/>
            <person name="Schmutz J."/>
            <person name="Cardol P."/>
            <person name="Cerutti H."/>
            <person name="Chanfreau G."/>
            <person name="Chen C.L."/>
            <person name="Cognat V."/>
            <person name="Croft M.T."/>
            <person name="Dent R."/>
            <person name="Dutcher S."/>
            <person name="Fernandez E."/>
            <person name="Fukuzawa H."/>
            <person name="Gonzalez-Ballester D."/>
            <person name="Gonzalez-Halphen D."/>
            <person name="Hallmann A."/>
            <person name="Hanikenne M."/>
            <person name="Hippler M."/>
            <person name="Inwood W."/>
            <person name="Jabbari K."/>
            <person name="Kalanon M."/>
            <person name="Kuras R."/>
            <person name="Lefebvre P.A."/>
            <person name="Lemaire S.D."/>
            <person name="Lobanov A.V."/>
            <person name="Lohr M."/>
            <person name="Manuell A."/>
            <person name="Meier I."/>
            <person name="Mets L."/>
            <person name="Mittag M."/>
            <person name="Mittelmeier T."/>
            <person name="Moroney J.V."/>
            <person name="Moseley J."/>
            <person name="Napoli C."/>
            <person name="Nedelcu A.M."/>
            <person name="Niyogi K."/>
            <person name="Novoselov S.V."/>
            <person name="Paulsen I.T."/>
            <person name="Pazour G."/>
            <person name="Purton S."/>
            <person name="Ral J.P."/>
            <person name="Riano-Pachon D.M."/>
            <person name="Riekhof W."/>
            <person name="Rymarquis L."/>
            <person name="Schroda M."/>
            <person name="Stern D."/>
            <person name="Umen J."/>
            <person name="Willows R."/>
            <person name="Wilson N."/>
            <person name="Zimmer S.L."/>
            <person name="Allmer J."/>
            <person name="Balk J."/>
            <person name="Bisova K."/>
            <person name="Chen C.J."/>
            <person name="Elias M."/>
            <person name="Gendler K."/>
            <person name="Hauser C."/>
            <person name="Lamb M.R."/>
            <person name="Ledford H."/>
            <person name="Long J.C."/>
            <person name="Minagawa J."/>
            <person name="Page M.D."/>
            <person name="Pan J."/>
            <person name="Pootakham W."/>
            <person name="Roje S."/>
            <person name="Rose A."/>
            <person name="Stahlberg E."/>
            <person name="Terauchi A.M."/>
            <person name="Yang P."/>
            <person name="Ball S."/>
            <person name="Bowler C."/>
            <person name="Dieckmann C.L."/>
            <person name="Gladyshev V.N."/>
            <person name="Green P."/>
            <person name="Jorgensen R."/>
            <person name="Mayfield S."/>
            <person name="Mueller-Roeber B."/>
            <person name="Rajamani S."/>
            <person name="Sayre R.T."/>
            <person name="Brokstein P."/>
            <person name="Dubchak I."/>
            <person name="Goodstein D."/>
            <person name="Hornick L."/>
            <person name="Huang Y.W."/>
            <person name="Jhaveri J."/>
            <person name="Luo Y."/>
            <person name="Martinez D."/>
            <person name="Ngau W.C."/>
            <person name="Otillar B."/>
            <person name="Poliakov A."/>
            <person name="Porter A."/>
            <person name="Szajkowski L."/>
            <person name="Werner G."/>
            <person name="Zhou K."/>
            <person name="Grigoriev I.V."/>
            <person name="Rokhsar D.S."/>
            <person name="Grossman A.R."/>
        </authorList>
    </citation>
    <scope>NUCLEOTIDE SEQUENCE [LARGE SCALE GENOMIC DNA]</scope>
    <source>
        <strain evidence="3">CC-503</strain>
    </source>
</reference>
<dbReference type="GeneID" id="66055421"/>
<protein>
    <submittedName>
        <fullName evidence="2">Uncharacterized protein</fullName>
    </submittedName>
</protein>
<sequence>MGPPAPGPGTRNTRHGTGHAMRDQHVTLQPEGLRAMLAHVASMLRDPEGYGRAREQGNLHGYALPTPGTEAVASERTAAGDEEVPAPAQGAHCGVVLGPPGLAPVNMTEHLKGSPQWLLQPRSGRRGVGSEDRGMRGPASDGTARWRM</sequence>
<feature type="region of interest" description="Disordered" evidence="1">
    <location>
        <begin position="50"/>
        <end position="86"/>
    </location>
</feature>
<evidence type="ECO:0000313" key="2">
    <source>
        <dbReference type="EMBL" id="PNW74601.1"/>
    </source>
</evidence>
<feature type="region of interest" description="Disordered" evidence="1">
    <location>
        <begin position="112"/>
        <end position="148"/>
    </location>
</feature>
<evidence type="ECO:0000313" key="3">
    <source>
        <dbReference type="Proteomes" id="UP000006906"/>
    </source>
</evidence>
<dbReference type="InParanoid" id="A0A2K3D243"/>
<accession>A0A2K3D243</accession>
<organism evidence="2 3">
    <name type="scientific">Chlamydomonas reinhardtii</name>
    <name type="common">Chlamydomonas smithii</name>
    <dbReference type="NCBI Taxonomy" id="3055"/>
    <lineage>
        <taxon>Eukaryota</taxon>
        <taxon>Viridiplantae</taxon>
        <taxon>Chlorophyta</taxon>
        <taxon>core chlorophytes</taxon>
        <taxon>Chlorophyceae</taxon>
        <taxon>CS clade</taxon>
        <taxon>Chlamydomonadales</taxon>
        <taxon>Chlamydomonadaceae</taxon>
        <taxon>Chlamydomonas</taxon>
    </lineage>
</organism>
<dbReference type="RefSeq" id="XP_042918021.1">
    <property type="nucleotide sequence ID" value="XM_043067915.1"/>
</dbReference>
<dbReference type="OrthoDB" id="531869at2759"/>
<dbReference type="EMBL" id="CM008973">
    <property type="protein sequence ID" value="PNW74601.1"/>
    <property type="molecule type" value="Genomic_DNA"/>
</dbReference>
<keyword evidence="3" id="KW-1185">Reference proteome</keyword>
<gene>
    <name evidence="2" type="ORF">CHLRE_12g490891v5</name>
</gene>
<dbReference type="Gramene" id="PNW74601">
    <property type="protein sequence ID" value="PNW74601"/>
    <property type="gene ID" value="CHLRE_12g490891v5"/>
</dbReference>
<dbReference type="AlphaFoldDB" id="A0A2K3D243"/>
<dbReference type="PaxDb" id="3055-EDP05573"/>
<evidence type="ECO:0000256" key="1">
    <source>
        <dbReference type="SAM" id="MobiDB-lite"/>
    </source>
</evidence>